<organism evidence="1">
    <name type="scientific">bioreactor metagenome</name>
    <dbReference type="NCBI Taxonomy" id="1076179"/>
    <lineage>
        <taxon>unclassified sequences</taxon>
        <taxon>metagenomes</taxon>
        <taxon>ecological metagenomes</taxon>
    </lineage>
</organism>
<proteinExistence type="predicted"/>
<protein>
    <submittedName>
        <fullName evidence="1">Uncharacterized protein</fullName>
    </submittedName>
</protein>
<comment type="caution">
    <text evidence="1">The sequence shown here is derived from an EMBL/GenBank/DDBJ whole genome shotgun (WGS) entry which is preliminary data.</text>
</comment>
<dbReference type="AlphaFoldDB" id="A0A645BM46"/>
<reference evidence="1" key="1">
    <citation type="submission" date="2019-08" db="EMBL/GenBank/DDBJ databases">
        <authorList>
            <person name="Kucharzyk K."/>
            <person name="Murdoch R.W."/>
            <person name="Higgins S."/>
            <person name="Loffler F."/>
        </authorList>
    </citation>
    <scope>NUCLEOTIDE SEQUENCE</scope>
</reference>
<evidence type="ECO:0000313" key="1">
    <source>
        <dbReference type="EMBL" id="MPM66252.1"/>
    </source>
</evidence>
<name>A0A645BM46_9ZZZZ</name>
<gene>
    <name evidence="1" type="ORF">SDC9_113159</name>
</gene>
<dbReference type="EMBL" id="VSSQ01020969">
    <property type="protein sequence ID" value="MPM66252.1"/>
    <property type="molecule type" value="Genomic_DNA"/>
</dbReference>
<sequence length="136" mass="15268">MLRAVLFPMPLGPSMPVTSPFLGTGSLYRRNMFSPYWCTISPTSSSARPIILIASNWHLLAHIPHPEQRVSEIIGLPLSPSVITSTPVLTMGQNLMHSRLHFLFWQRSCMTEAIRMATTIMESDIRFLGVVCSRLN</sequence>
<accession>A0A645BM46</accession>